<feature type="domain" description="EAL" evidence="3">
    <location>
        <begin position="475"/>
        <end position="725"/>
    </location>
</feature>
<dbReference type="PROSITE" id="PS50883">
    <property type="entry name" value="EAL"/>
    <property type="match status" value="1"/>
</dbReference>
<dbReference type="SUPFAM" id="SSF55781">
    <property type="entry name" value="GAF domain-like"/>
    <property type="match status" value="1"/>
</dbReference>
<dbReference type="InterPro" id="IPR052155">
    <property type="entry name" value="Biofilm_reg_signaling"/>
</dbReference>
<dbReference type="PANTHER" id="PTHR44757">
    <property type="entry name" value="DIGUANYLATE CYCLASE DGCP"/>
    <property type="match status" value="1"/>
</dbReference>
<dbReference type="EMBL" id="JBHLUN010000014">
    <property type="protein sequence ID" value="MFC0410313.1"/>
    <property type="molecule type" value="Genomic_DNA"/>
</dbReference>
<dbReference type="SMART" id="SM00091">
    <property type="entry name" value="PAS"/>
    <property type="match status" value="1"/>
</dbReference>
<dbReference type="SMART" id="SM00065">
    <property type="entry name" value="GAF"/>
    <property type="match status" value="1"/>
</dbReference>
<keyword evidence="6" id="KW-1185">Reference proteome</keyword>
<dbReference type="PROSITE" id="PS50112">
    <property type="entry name" value="PAS"/>
    <property type="match status" value="1"/>
</dbReference>
<dbReference type="SUPFAM" id="SSF55073">
    <property type="entry name" value="Nucleotide cyclase"/>
    <property type="match status" value="1"/>
</dbReference>
<dbReference type="Proteomes" id="UP001589865">
    <property type="component" value="Unassembled WGS sequence"/>
</dbReference>
<feature type="domain" description="PAS" evidence="1">
    <location>
        <begin position="177"/>
        <end position="247"/>
    </location>
</feature>
<dbReference type="Pfam" id="PF08447">
    <property type="entry name" value="PAS_3"/>
    <property type="match status" value="1"/>
</dbReference>
<dbReference type="SUPFAM" id="SSF55785">
    <property type="entry name" value="PYP-like sensor domain (PAS domain)"/>
    <property type="match status" value="1"/>
</dbReference>
<dbReference type="CDD" id="cd00130">
    <property type="entry name" value="PAS"/>
    <property type="match status" value="1"/>
</dbReference>
<dbReference type="InterPro" id="IPR013655">
    <property type="entry name" value="PAS_fold_3"/>
</dbReference>
<gene>
    <name evidence="5" type="ORF">ACFFGY_18825</name>
</gene>
<dbReference type="SMART" id="SM00267">
    <property type="entry name" value="GGDEF"/>
    <property type="match status" value="1"/>
</dbReference>
<dbReference type="NCBIfam" id="TIGR00229">
    <property type="entry name" value="sensory_box"/>
    <property type="match status" value="1"/>
</dbReference>
<dbReference type="InterPro" id="IPR000160">
    <property type="entry name" value="GGDEF_dom"/>
</dbReference>
<dbReference type="InterPro" id="IPR000014">
    <property type="entry name" value="PAS"/>
</dbReference>
<name>A0ABV6JXA1_9PROT</name>
<dbReference type="PROSITE" id="PS50887">
    <property type="entry name" value="GGDEF"/>
    <property type="match status" value="1"/>
</dbReference>
<dbReference type="InterPro" id="IPR029787">
    <property type="entry name" value="Nucleotide_cyclase"/>
</dbReference>
<dbReference type="SMART" id="SM00052">
    <property type="entry name" value="EAL"/>
    <property type="match status" value="1"/>
</dbReference>
<dbReference type="PANTHER" id="PTHR44757:SF2">
    <property type="entry name" value="BIOFILM ARCHITECTURE MAINTENANCE PROTEIN MBAA"/>
    <property type="match status" value="1"/>
</dbReference>
<evidence type="ECO:0000313" key="5">
    <source>
        <dbReference type="EMBL" id="MFC0410313.1"/>
    </source>
</evidence>
<sequence length="730" mass="79965">MDSSSPSPLPDAVEADRLASLQAYAVLDTPPDPRLDALTRHVARLFQVPIAAVTLIDETRQWRKALVGCLEIGTQTERVLAICSHLLSGATGPLVVEDLSRDPRFAAHPQVMICPSLRFYAGAPLIGREGLVLGALCILDTTPRRLSPAEVESLAELASVATALLDLHRCQLELQESVEDHRHFVELNPQIPWIADPEGRVLDVSPQWLAKTGFSRERALGSDWLDAVHPDDRAETVRQWSLSLRSGQPVDIEYRLCNPEGGYRWFRAFGAPRRGADGTILRWYGTVEDVHDRKMSQAHVEYLAYHDSLTGLWNRARFDEVLQERVAQAKPGSSFALMSIDLDGFKAVNDSLGHLVGDDLLRQIGQRLDECVRGAGLAARAGGDEFHVLQDDALQPASVRCMAERILQALASPLKLGDHTLTIGASIGIAAWPAAGEQPLQLLQNADLALYRAKAAGGGCYRVFETGMGEELRRRQTLKVDLSGAIERGELELAFQPIVDLRSGRVGSFEALMRWNRARRGLVAPAEFIPTAEETGLILPIGRWALEHACTEAAGWPAEVKVAVNLSPFQFRQTDLAQDVAAALRVSGLSPGRLVLEITESLPLLGNCENLTVLHRLRELGVQIALDDFGTGYASLGYLHQFRFDNLKVDRSFVCSITKGREARTILHAVTRMAHMLGMTVTAEGVETPEQLRHVQMEGCDHVQGYFFSRPVPASEVGALIASLNGAAIP</sequence>
<dbReference type="InterPro" id="IPR001633">
    <property type="entry name" value="EAL_dom"/>
</dbReference>
<evidence type="ECO:0000259" key="4">
    <source>
        <dbReference type="PROSITE" id="PS50887"/>
    </source>
</evidence>
<dbReference type="Gene3D" id="3.30.450.20">
    <property type="entry name" value="PAS domain"/>
    <property type="match status" value="1"/>
</dbReference>
<organism evidence="5 6">
    <name type="scientific">Roseomonas elaeocarpi</name>
    <dbReference type="NCBI Taxonomy" id="907779"/>
    <lineage>
        <taxon>Bacteria</taxon>
        <taxon>Pseudomonadati</taxon>
        <taxon>Pseudomonadota</taxon>
        <taxon>Alphaproteobacteria</taxon>
        <taxon>Acetobacterales</taxon>
        <taxon>Roseomonadaceae</taxon>
        <taxon>Roseomonas</taxon>
    </lineage>
</organism>
<dbReference type="InterPro" id="IPR003018">
    <property type="entry name" value="GAF"/>
</dbReference>
<proteinExistence type="predicted"/>
<feature type="domain" description="PAC" evidence="2">
    <location>
        <begin position="250"/>
        <end position="302"/>
    </location>
</feature>
<dbReference type="Gene3D" id="3.30.70.270">
    <property type="match status" value="1"/>
</dbReference>
<dbReference type="InterPro" id="IPR001610">
    <property type="entry name" value="PAC"/>
</dbReference>
<feature type="domain" description="GGDEF" evidence="4">
    <location>
        <begin position="333"/>
        <end position="466"/>
    </location>
</feature>
<dbReference type="InterPro" id="IPR035965">
    <property type="entry name" value="PAS-like_dom_sf"/>
</dbReference>
<accession>A0ABV6JXA1</accession>
<evidence type="ECO:0000259" key="3">
    <source>
        <dbReference type="PROSITE" id="PS50883"/>
    </source>
</evidence>
<evidence type="ECO:0000259" key="1">
    <source>
        <dbReference type="PROSITE" id="PS50112"/>
    </source>
</evidence>
<dbReference type="InterPro" id="IPR035919">
    <property type="entry name" value="EAL_sf"/>
</dbReference>
<dbReference type="Pfam" id="PF00990">
    <property type="entry name" value="GGDEF"/>
    <property type="match status" value="1"/>
</dbReference>
<dbReference type="Gene3D" id="3.30.450.40">
    <property type="match status" value="1"/>
</dbReference>
<dbReference type="PROSITE" id="PS50113">
    <property type="entry name" value="PAC"/>
    <property type="match status" value="1"/>
</dbReference>
<dbReference type="Pfam" id="PF01590">
    <property type="entry name" value="GAF"/>
    <property type="match status" value="1"/>
</dbReference>
<dbReference type="InterPro" id="IPR043128">
    <property type="entry name" value="Rev_trsase/Diguanyl_cyclase"/>
</dbReference>
<dbReference type="Pfam" id="PF00563">
    <property type="entry name" value="EAL"/>
    <property type="match status" value="1"/>
</dbReference>
<evidence type="ECO:0000259" key="2">
    <source>
        <dbReference type="PROSITE" id="PS50113"/>
    </source>
</evidence>
<evidence type="ECO:0000313" key="6">
    <source>
        <dbReference type="Proteomes" id="UP001589865"/>
    </source>
</evidence>
<dbReference type="CDD" id="cd01948">
    <property type="entry name" value="EAL"/>
    <property type="match status" value="1"/>
</dbReference>
<dbReference type="NCBIfam" id="TIGR00254">
    <property type="entry name" value="GGDEF"/>
    <property type="match status" value="1"/>
</dbReference>
<dbReference type="SUPFAM" id="SSF141868">
    <property type="entry name" value="EAL domain-like"/>
    <property type="match status" value="1"/>
</dbReference>
<dbReference type="Gene3D" id="3.20.20.450">
    <property type="entry name" value="EAL domain"/>
    <property type="match status" value="1"/>
</dbReference>
<dbReference type="RefSeq" id="WP_377046063.1">
    <property type="nucleotide sequence ID" value="NZ_JBHLUN010000014.1"/>
</dbReference>
<dbReference type="InterPro" id="IPR029016">
    <property type="entry name" value="GAF-like_dom_sf"/>
</dbReference>
<dbReference type="CDD" id="cd01949">
    <property type="entry name" value="GGDEF"/>
    <property type="match status" value="1"/>
</dbReference>
<protein>
    <submittedName>
        <fullName evidence="5">Bifunctional diguanylate cyclase/phosphodiesterase</fullName>
    </submittedName>
</protein>
<dbReference type="SMART" id="SM00086">
    <property type="entry name" value="PAC"/>
    <property type="match status" value="1"/>
</dbReference>
<comment type="caution">
    <text evidence="5">The sequence shown here is derived from an EMBL/GenBank/DDBJ whole genome shotgun (WGS) entry which is preliminary data.</text>
</comment>
<dbReference type="InterPro" id="IPR000700">
    <property type="entry name" value="PAS-assoc_C"/>
</dbReference>
<reference evidence="5 6" key="1">
    <citation type="submission" date="2024-09" db="EMBL/GenBank/DDBJ databases">
        <authorList>
            <person name="Sun Q."/>
            <person name="Mori K."/>
        </authorList>
    </citation>
    <scope>NUCLEOTIDE SEQUENCE [LARGE SCALE GENOMIC DNA]</scope>
    <source>
        <strain evidence="5 6">TBRC 5777</strain>
    </source>
</reference>